<keyword evidence="3" id="KW-1185">Reference proteome</keyword>
<sequence length="604" mass="68032">MLASDHYCLTAPSKEIRLLDLLPGTVTGMLSGRLRRVPIDKTPPFVSISHVWGQEKAEAFMHLESGCGNKDVPVSRNLESLLLSLLCHDSNTLPQLWDNGSMLPMWIDMACINQVDVSEKASQIPLMRHIYSQAKWVIIWINESDSRLLYAFHYLRRLLKDRPLVSEAQPWTMFDPIGWDALKRLLSCDWFHRRWVVQEAVIPRQAVFLCGSDTMTMDDLLHGVDIACSALIARPKDMKVLKTATIGSIRPILVMKDLKRAFHTKSSHPRLLWLLENLRLSETTIAHDQVYGLLALCNPEESMSNPIRYDLEPEEAFRTSIETHARLYNNLDFLGLCTPAQRDGIEVKGLHRTFRGPSWVPNWCSARLRRCLGLHGVNHKDIFNASGSMPVHFEFNGGELTVSGILIDRITTLGSFCNESRHAELSDPNSTLFQQYFDFWTKSATYGNNMPYPVTADRAEAIASTLSLFGVFLDPVPPPAIVPTMFYQWCKESRLGERLASLGLRSKLVEGCERSFVRMKRLLSWQPFTTEKGYIGLAREQCVAGDEIWVVAGCSVPLVLSSSSHDQGGKMEVKGEVFIDKIMFGETFAGSTESVLSPSIVTLI</sequence>
<evidence type="ECO:0000313" key="3">
    <source>
        <dbReference type="Proteomes" id="UP000829364"/>
    </source>
</evidence>
<feature type="domain" description="Heterokaryon incompatibility" evidence="1">
    <location>
        <begin position="45"/>
        <end position="199"/>
    </location>
</feature>
<dbReference type="RefSeq" id="XP_047837109.1">
    <property type="nucleotide sequence ID" value="XM_047981151.1"/>
</dbReference>
<dbReference type="Pfam" id="PF06985">
    <property type="entry name" value="HET"/>
    <property type="match status" value="1"/>
</dbReference>
<dbReference type="PANTHER" id="PTHR24148">
    <property type="entry name" value="ANKYRIN REPEAT DOMAIN-CONTAINING PROTEIN 39 HOMOLOG-RELATED"/>
    <property type="match status" value="1"/>
</dbReference>
<organism evidence="2 3">
    <name type="scientific">Purpureocillium takamizusanense</name>
    <dbReference type="NCBI Taxonomy" id="2060973"/>
    <lineage>
        <taxon>Eukaryota</taxon>
        <taxon>Fungi</taxon>
        <taxon>Dikarya</taxon>
        <taxon>Ascomycota</taxon>
        <taxon>Pezizomycotina</taxon>
        <taxon>Sordariomycetes</taxon>
        <taxon>Hypocreomycetidae</taxon>
        <taxon>Hypocreales</taxon>
        <taxon>Ophiocordycipitaceae</taxon>
        <taxon>Purpureocillium</taxon>
    </lineage>
</organism>
<dbReference type="Proteomes" id="UP000829364">
    <property type="component" value="Chromosome 1"/>
</dbReference>
<name>A0A9Q8Q4N2_9HYPO</name>
<dbReference type="InterPro" id="IPR010730">
    <property type="entry name" value="HET"/>
</dbReference>
<gene>
    <name evidence="2" type="ORF">JDV02_000353</name>
</gene>
<dbReference type="PANTHER" id="PTHR24148:SF64">
    <property type="entry name" value="HETEROKARYON INCOMPATIBILITY DOMAIN-CONTAINING PROTEIN"/>
    <property type="match status" value="1"/>
</dbReference>
<evidence type="ECO:0000259" key="1">
    <source>
        <dbReference type="Pfam" id="PF06985"/>
    </source>
</evidence>
<dbReference type="KEGG" id="ptkz:JDV02_000353"/>
<dbReference type="OrthoDB" id="4476201at2759"/>
<reference evidence="2" key="1">
    <citation type="submission" date="2021-11" db="EMBL/GenBank/DDBJ databases">
        <title>Purpureocillium_takamizusanense_genome.</title>
        <authorList>
            <person name="Nguyen N.-H."/>
        </authorList>
    </citation>
    <scope>NUCLEOTIDE SEQUENCE</scope>
    <source>
        <strain evidence="2">PT3</strain>
    </source>
</reference>
<protein>
    <recommendedName>
        <fullName evidence="1">Heterokaryon incompatibility domain-containing protein</fullName>
    </recommendedName>
</protein>
<dbReference type="AlphaFoldDB" id="A0A9Q8Q4N2"/>
<evidence type="ECO:0000313" key="2">
    <source>
        <dbReference type="EMBL" id="UNI13628.1"/>
    </source>
</evidence>
<proteinExistence type="predicted"/>
<dbReference type="InterPro" id="IPR052895">
    <property type="entry name" value="HetReg/Transcr_Mod"/>
</dbReference>
<accession>A0A9Q8Q4N2</accession>
<dbReference type="EMBL" id="CP086354">
    <property type="protein sequence ID" value="UNI13628.1"/>
    <property type="molecule type" value="Genomic_DNA"/>
</dbReference>
<dbReference type="Pfam" id="PF26639">
    <property type="entry name" value="Het-6_barrel"/>
    <property type="match status" value="1"/>
</dbReference>
<dbReference type="GeneID" id="72062319"/>